<feature type="domain" description="OmpA-like" evidence="10">
    <location>
        <begin position="157"/>
        <end position="276"/>
    </location>
</feature>
<evidence type="ECO:0000259" key="10">
    <source>
        <dbReference type="PROSITE" id="PS51123"/>
    </source>
</evidence>
<evidence type="ECO:0000313" key="12">
    <source>
        <dbReference type="Proteomes" id="UP000258927"/>
    </source>
</evidence>
<dbReference type="Proteomes" id="UP000258927">
    <property type="component" value="Chromosome"/>
</dbReference>
<accession>A0A2R4MB59</accession>
<feature type="region of interest" description="Disordered" evidence="8">
    <location>
        <begin position="91"/>
        <end position="119"/>
    </location>
</feature>
<sequence>MARSKKAAAGGEVPEWLVTFADLMSILVCFFVLIISFSIQDELKLQVVAGSLKDAFGVIKVEQRAGIIERDGNPQRDYVKTLTLDDEVTQTEFQNEKHDDRSKQGPEANTHDIERSEVEKPRQFALATTTLRQAWQELPEITFVADNLLIEETEEGLHIQIVDQEGRAMFPEGSKYPYEVTRKAIEVMTPILKSLPNQIKVTGHVASGGVYQTQTYGKWDLSTDRANIVRRVMEEFGMPSERFHAVVGKGESKPLFPNDPYLSANQRISILLMKEEPPVPIELRP</sequence>
<evidence type="ECO:0000313" key="11">
    <source>
        <dbReference type="EMBL" id="AVX03242.1"/>
    </source>
</evidence>
<protein>
    <recommendedName>
        <fullName evidence="10">OmpA-like domain-containing protein</fullName>
    </recommendedName>
</protein>
<comment type="similarity">
    <text evidence="2">Belongs to the MotB family.</text>
</comment>
<dbReference type="RefSeq" id="WP_027835048.1">
    <property type="nucleotide sequence ID" value="NZ_CP021330.1"/>
</dbReference>
<dbReference type="STRING" id="1122213.GCA_000423365_02089"/>
<evidence type="ECO:0000256" key="9">
    <source>
        <dbReference type="SAM" id="Phobius"/>
    </source>
</evidence>
<name>A0A2R4MB59_9HYPH</name>
<evidence type="ECO:0000256" key="8">
    <source>
        <dbReference type="SAM" id="MobiDB-lite"/>
    </source>
</evidence>
<feature type="compositionally biased region" description="Basic and acidic residues" evidence="8">
    <location>
        <begin position="94"/>
        <end position="119"/>
    </location>
</feature>
<dbReference type="AlphaFoldDB" id="A0A2R4MB59"/>
<proteinExistence type="inferred from homology"/>
<dbReference type="PROSITE" id="PS51123">
    <property type="entry name" value="OMPA_2"/>
    <property type="match status" value="1"/>
</dbReference>
<dbReference type="Gene3D" id="3.30.1330.60">
    <property type="entry name" value="OmpA-like domain"/>
    <property type="match status" value="1"/>
</dbReference>
<keyword evidence="6 7" id="KW-0472">Membrane</keyword>
<evidence type="ECO:0000256" key="5">
    <source>
        <dbReference type="ARBA" id="ARBA00022989"/>
    </source>
</evidence>
<dbReference type="EMBL" id="CP021330">
    <property type="protein sequence ID" value="AVX03242.1"/>
    <property type="molecule type" value="Genomic_DNA"/>
</dbReference>
<organism evidence="11 12">
    <name type="scientific">Maritalea myrionectae</name>
    <dbReference type="NCBI Taxonomy" id="454601"/>
    <lineage>
        <taxon>Bacteria</taxon>
        <taxon>Pseudomonadati</taxon>
        <taxon>Pseudomonadota</taxon>
        <taxon>Alphaproteobacteria</taxon>
        <taxon>Hyphomicrobiales</taxon>
        <taxon>Devosiaceae</taxon>
        <taxon>Maritalea</taxon>
    </lineage>
</organism>
<dbReference type="SUPFAM" id="SSF103088">
    <property type="entry name" value="OmpA-like"/>
    <property type="match status" value="1"/>
</dbReference>
<evidence type="ECO:0000256" key="2">
    <source>
        <dbReference type="ARBA" id="ARBA00008914"/>
    </source>
</evidence>
<reference evidence="11 12" key="1">
    <citation type="submission" date="2017-05" db="EMBL/GenBank/DDBJ databases">
        <title>Genome Analysis of Maritalea myrionectae HL2708#5.</title>
        <authorList>
            <consortium name="Cotde Inc.-PKNU"/>
            <person name="Jang D."/>
            <person name="Oh H.-M."/>
        </authorList>
    </citation>
    <scope>NUCLEOTIDE SEQUENCE [LARGE SCALE GENOMIC DNA]</scope>
    <source>
        <strain evidence="11 12">HL2708#5</strain>
    </source>
</reference>
<dbReference type="InterPro" id="IPR006665">
    <property type="entry name" value="OmpA-like"/>
</dbReference>
<dbReference type="InterPro" id="IPR025713">
    <property type="entry name" value="MotB-like_N_dom"/>
</dbReference>
<dbReference type="InterPro" id="IPR050330">
    <property type="entry name" value="Bact_OuterMem_StrucFunc"/>
</dbReference>
<dbReference type="PANTHER" id="PTHR30329:SF21">
    <property type="entry name" value="LIPOPROTEIN YIAD-RELATED"/>
    <property type="match status" value="1"/>
</dbReference>
<keyword evidence="3" id="KW-1003">Cell membrane</keyword>
<dbReference type="GO" id="GO:0005886">
    <property type="term" value="C:plasma membrane"/>
    <property type="evidence" value="ECO:0007669"/>
    <property type="project" value="UniProtKB-SubCell"/>
</dbReference>
<feature type="transmembrane region" description="Helical" evidence="9">
    <location>
        <begin position="16"/>
        <end position="37"/>
    </location>
</feature>
<comment type="subcellular location">
    <subcellularLocation>
        <location evidence="1">Cell membrane</location>
        <topology evidence="1">Single-pass membrane protein</topology>
    </subcellularLocation>
</comment>
<dbReference type="PANTHER" id="PTHR30329">
    <property type="entry name" value="STATOR ELEMENT OF FLAGELLAR MOTOR COMPLEX"/>
    <property type="match status" value="1"/>
</dbReference>
<keyword evidence="12" id="KW-1185">Reference proteome</keyword>
<evidence type="ECO:0000256" key="7">
    <source>
        <dbReference type="PROSITE-ProRule" id="PRU00473"/>
    </source>
</evidence>
<dbReference type="InterPro" id="IPR036737">
    <property type="entry name" value="OmpA-like_sf"/>
</dbReference>
<evidence type="ECO:0000256" key="1">
    <source>
        <dbReference type="ARBA" id="ARBA00004162"/>
    </source>
</evidence>
<dbReference type="Pfam" id="PF00691">
    <property type="entry name" value="OmpA"/>
    <property type="match status" value="1"/>
</dbReference>
<evidence type="ECO:0000256" key="4">
    <source>
        <dbReference type="ARBA" id="ARBA00022692"/>
    </source>
</evidence>
<keyword evidence="5 9" id="KW-1133">Transmembrane helix</keyword>
<dbReference type="Pfam" id="PF13677">
    <property type="entry name" value="MotB_plug"/>
    <property type="match status" value="1"/>
</dbReference>
<gene>
    <name evidence="11" type="ORF">MXMO3_00709</name>
</gene>
<dbReference type="KEGG" id="mmyr:MXMO3_00709"/>
<keyword evidence="4 9" id="KW-0812">Transmembrane</keyword>
<evidence type="ECO:0000256" key="6">
    <source>
        <dbReference type="ARBA" id="ARBA00023136"/>
    </source>
</evidence>
<evidence type="ECO:0000256" key="3">
    <source>
        <dbReference type="ARBA" id="ARBA00022475"/>
    </source>
</evidence>